<protein>
    <recommendedName>
        <fullName evidence="3">Nucleotidyltransferase family protein</fullName>
    </recommendedName>
</protein>
<dbReference type="Proteomes" id="UP000633814">
    <property type="component" value="Unassembled WGS sequence"/>
</dbReference>
<evidence type="ECO:0008006" key="3">
    <source>
        <dbReference type="Google" id="ProtNLM"/>
    </source>
</evidence>
<name>A0ABS8C2G6_9ALTE</name>
<proteinExistence type="predicted"/>
<gene>
    <name evidence="1" type="ORF">JAO78_006735</name>
</gene>
<comment type="caution">
    <text evidence="1">The sequence shown here is derived from an EMBL/GenBank/DDBJ whole genome shotgun (WGS) entry which is preliminary data.</text>
</comment>
<accession>A0ABS8C2G6</accession>
<evidence type="ECO:0000313" key="2">
    <source>
        <dbReference type="Proteomes" id="UP000633814"/>
    </source>
</evidence>
<dbReference type="Gene3D" id="3.30.460.40">
    <property type="match status" value="1"/>
</dbReference>
<keyword evidence="2" id="KW-1185">Reference proteome</keyword>
<reference evidence="1 2" key="1">
    <citation type="submission" date="2021-10" db="EMBL/GenBank/DDBJ databases">
        <title>Alishewanella koreense sp. nov. isolated from seawater of southwestern coast in South Korea and the proposal for the reclassification of Rheinheimera perlucida and Rheinheimera tuosuensis as Arsukibacterium perlucida and Arsukibacterium tuosuensis.</title>
        <authorList>
            <person name="Kim K.H."/>
            <person name="Ruan W."/>
            <person name="Kim K.R."/>
            <person name="Baek J.H."/>
            <person name="Jeon C.O."/>
        </authorList>
    </citation>
    <scope>NUCLEOTIDE SEQUENCE [LARGE SCALE GENOMIC DNA]</scope>
    <source>
        <strain evidence="1 2">16-MA</strain>
    </source>
</reference>
<organism evidence="1 2">
    <name type="scientific">Alishewanella maricola</name>
    <dbReference type="NCBI Taxonomy" id="2795740"/>
    <lineage>
        <taxon>Bacteria</taxon>
        <taxon>Pseudomonadati</taxon>
        <taxon>Pseudomonadota</taxon>
        <taxon>Gammaproteobacteria</taxon>
        <taxon>Alteromonadales</taxon>
        <taxon>Alteromonadaceae</taxon>
        <taxon>Alishewanella</taxon>
    </lineage>
</organism>
<dbReference type="EMBL" id="JAEINI020000003">
    <property type="protein sequence ID" value="MCB5226508.1"/>
    <property type="molecule type" value="Genomic_DNA"/>
</dbReference>
<dbReference type="RefSeq" id="WP_226750599.1">
    <property type="nucleotide sequence ID" value="NZ_JAEINI020000003.1"/>
</dbReference>
<evidence type="ECO:0000313" key="1">
    <source>
        <dbReference type="EMBL" id="MCB5226508.1"/>
    </source>
</evidence>
<dbReference type="SUPFAM" id="SSF81301">
    <property type="entry name" value="Nucleotidyltransferase"/>
    <property type="match status" value="1"/>
</dbReference>
<sequence length="158" mass="17805">MSQADTLTPQLTELCRLLADKQFGVGGSCLLWQLGLVEKPTDIDVVCTEADFAAISALLSKAGYQPQLITSDPKYATAKFSHFRHAEGRSVDLMAGIAVRKENTISRFAFHPERCRWQDGICWMPPADWLQIYQLFGRSERIAQLRQYLVQLRLGSLT</sequence>
<dbReference type="InterPro" id="IPR043519">
    <property type="entry name" value="NT_sf"/>
</dbReference>